<dbReference type="GO" id="GO:0005525">
    <property type="term" value="F:GTP binding"/>
    <property type="evidence" value="ECO:0007669"/>
    <property type="project" value="UniProtKB-KW"/>
</dbReference>
<evidence type="ECO:0000256" key="5">
    <source>
        <dbReference type="ARBA" id="ARBA00022801"/>
    </source>
</evidence>
<dbReference type="PRINTS" id="PR00315">
    <property type="entry name" value="ELONGATNFCT"/>
</dbReference>
<evidence type="ECO:0000256" key="4">
    <source>
        <dbReference type="ARBA" id="ARBA00022741"/>
    </source>
</evidence>
<keyword evidence="6" id="KW-0648">Protein biosynthesis</keyword>
<comment type="subcellular location">
    <subcellularLocation>
        <location evidence="1">Cytoplasm</location>
    </subcellularLocation>
</comment>
<accession>A0A814G2R0</accession>
<dbReference type="InterPro" id="IPR027417">
    <property type="entry name" value="P-loop_NTPase"/>
</dbReference>
<evidence type="ECO:0000259" key="10">
    <source>
        <dbReference type="PROSITE" id="PS51722"/>
    </source>
</evidence>
<evidence type="ECO:0000256" key="6">
    <source>
        <dbReference type="ARBA" id="ARBA00022917"/>
    </source>
</evidence>
<evidence type="ECO:0000256" key="7">
    <source>
        <dbReference type="ARBA" id="ARBA00023134"/>
    </source>
</evidence>
<dbReference type="InterPro" id="IPR009001">
    <property type="entry name" value="Transl_elong_EF1A/Init_IF2_C"/>
</dbReference>
<dbReference type="PROSITE" id="PS51722">
    <property type="entry name" value="G_TR_2"/>
    <property type="match status" value="1"/>
</dbReference>
<dbReference type="InterPro" id="IPR009000">
    <property type="entry name" value="Transl_B-barrel_sf"/>
</dbReference>
<reference evidence="11" key="1">
    <citation type="submission" date="2021-02" db="EMBL/GenBank/DDBJ databases">
        <authorList>
            <person name="Nowell W R."/>
        </authorList>
    </citation>
    <scope>NUCLEOTIDE SEQUENCE</scope>
</reference>
<dbReference type="GO" id="GO:0003924">
    <property type="term" value="F:GTPase activity"/>
    <property type="evidence" value="ECO:0007669"/>
    <property type="project" value="InterPro"/>
</dbReference>
<organism evidence="11 12">
    <name type="scientific">Adineta ricciae</name>
    <name type="common">Rotifer</name>
    <dbReference type="NCBI Taxonomy" id="249248"/>
    <lineage>
        <taxon>Eukaryota</taxon>
        <taxon>Metazoa</taxon>
        <taxon>Spiralia</taxon>
        <taxon>Gnathifera</taxon>
        <taxon>Rotifera</taxon>
        <taxon>Eurotatoria</taxon>
        <taxon>Bdelloidea</taxon>
        <taxon>Adinetida</taxon>
        <taxon>Adinetidae</taxon>
        <taxon>Adineta</taxon>
    </lineage>
</organism>
<dbReference type="Pfam" id="PF03144">
    <property type="entry name" value="GTP_EFTU_D2"/>
    <property type="match status" value="1"/>
</dbReference>
<name>A0A814G2R0_ADIRI</name>
<sequence length="601" mass="67367">MAQSPVPWDENDEGNSISAVSSSDLNAYAKEFVPGFIPKLSSAEQINAEMEQKYARSTTAPTTTAETLNETTKSNTSSVSKGKKAIAVVKRDIGRQKEPLNILFCGHVDAGKSTIAGHLLFLAGQIDQRTLEKHQAEARENSRESGVHAFATDTTEEERARGITVEVGRAWFETERKHIVILDAPGHRHFVPNMILGAAQADVAVLVVSARRGEFETGFERGGQTREHTMLVKAAGVRRMIVLINKMDDSTVNWDQARYNEIKNKLIPYLKKCGFKSDEDITFIPCSGMKGSFLKTAPEEQCAPWYTGSAFAQYLDSLPPFSRNIDGPFRMPIVEKYKDMGIIVMGKIESGCCRVGDQCVIMPNRNRVKVTNIYYEDMETDFCICGENVRLKLENIDENKISSGSVLCSTESEPCHVGKLFDAEIVVVEHKSFISPGYSAALHIYGASVEVQLQKLIVLVDRMTGERTQPNPRYIKQGHAAIARFQLSQSGKGIYLSVEALFTAAIALMARDHGRPLLEDQLLFCLMLRDRDQAFFCSSIRNFRDESIDYTQHIWQADVIAELHVWPGGFHSFLPHISHELFLYTLNCIFIWYASYHKRAE</sequence>
<dbReference type="EMBL" id="CAJNOR010000714">
    <property type="protein sequence ID" value="CAF0989258.1"/>
    <property type="molecule type" value="Genomic_DNA"/>
</dbReference>
<dbReference type="Pfam" id="PF22594">
    <property type="entry name" value="GTP-eEF1A_C"/>
    <property type="match status" value="1"/>
</dbReference>
<evidence type="ECO:0000313" key="11">
    <source>
        <dbReference type="EMBL" id="CAF0989258.1"/>
    </source>
</evidence>
<feature type="domain" description="Tr-type G" evidence="10">
    <location>
        <begin position="97"/>
        <end position="323"/>
    </location>
</feature>
<keyword evidence="4" id="KW-0547">Nucleotide-binding</keyword>
<dbReference type="Gene3D" id="2.40.30.10">
    <property type="entry name" value="Translation factors"/>
    <property type="match status" value="2"/>
</dbReference>
<dbReference type="FunFam" id="2.40.30.10:FF:000020">
    <property type="entry name" value="Translation elongation factor EF-1"/>
    <property type="match status" value="1"/>
</dbReference>
<dbReference type="PROSITE" id="PS00301">
    <property type="entry name" value="G_TR_1"/>
    <property type="match status" value="1"/>
</dbReference>
<dbReference type="InterPro" id="IPR031157">
    <property type="entry name" value="G_TR_CS"/>
</dbReference>
<feature type="compositionally biased region" description="Low complexity" evidence="9">
    <location>
        <begin position="58"/>
        <end position="72"/>
    </location>
</feature>
<evidence type="ECO:0000313" key="12">
    <source>
        <dbReference type="Proteomes" id="UP000663828"/>
    </source>
</evidence>
<dbReference type="GO" id="GO:0005737">
    <property type="term" value="C:cytoplasm"/>
    <property type="evidence" value="ECO:0007669"/>
    <property type="project" value="UniProtKB-SubCell"/>
</dbReference>
<proteinExistence type="inferred from homology"/>
<dbReference type="GO" id="GO:0006412">
    <property type="term" value="P:translation"/>
    <property type="evidence" value="ECO:0007669"/>
    <property type="project" value="UniProtKB-KW"/>
</dbReference>
<dbReference type="InterPro" id="IPR054696">
    <property type="entry name" value="GTP-eEF1A_C"/>
</dbReference>
<evidence type="ECO:0000256" key="9">
    <source>
        <dbReference type="SAM" id="MobiDB-lite"/>
    </source>
</evidence>
<protein>
    <recommendedName>
        <fullName evidence="10">Tr-type G domain-containing protein</fullName>
    </recommendedName>
</protein>
<evidence type="ECO:0000256" key="8">
    <source>
        <dbReference type="ARBA" id="ARBA00049117"/>
    </source>
</evidence>
<dbReference type="Gene3D" id="3.40.50.300">
    <property type="entry name" value="P-loop containing nucleotide triphosphate hydrolases"/>
    <property type="match status" value="1"/>
</dbReference>
<comment type="catalytic activity">
    <reaction evidence="8">
        <text>GTP + H2O = GDP + phosphate + H(+)</text>
        <dbReference type="Rhea" id="RHEA:19669"/>
        <dbReference type="ChEBI" id="CHEBI:15377"/>
        <dbReference type="ChEBI" id="CHEBI:15378"/>
        <dbReference type="ChEBI" id="CHEBI:37565"/>
        <dbReference type="ChEBI" id="CHEBI:43474"/>
        <dbReference type="ChEBI" id="CHEBI:58189"/>
    </reaction>
    <physiologicalReaction direction="left-to-right" evidence="8">
        <dbReference type="Rhea" id="RHEA:19670"/>
    </physiologicalReaction>
</comment>
<dbReference type="InterPro" id="IPR050100">
    <property type="entry name" value="TRAFAC_GTPase_members"/>
</dbReference>
<dbReference type="AlphaFoldDB" id="A0A814G2R0"/>
<keyword evidence="7" id="KW-0342">GTP-binding</keyword>
<dbReference type="SUPFAM" id="SSF52540">
    <property type="entry name" value="P-loop containing nucleoside triphosphate hydrolases"/>
    <property type="match status" value="1"/>
</dbReference>
<keyword evidence="3" id="KW-0963">Cytoplasm</keyword>
<dbReference type="InterPro" id="IPR000795">
    <property type="entry name" value="T_Tr_GTP-bd_dom"/>
</dbReference>
<dbReference type="InterPro" id="IPR004161">
    <property type="entry name" value="EFTu-like_2"/>
</dbReference>
<dbReference type="Pfam" id="PF00009">
    <property type="entry name" value="GTP_EFTU"/>
    <property type="match status" value="1"/>
</dbReference>
<dbReference type="SUPFAM" id="SSF50447">
    <property type="entry name" value="Translation proteins"/>
    <property type="match status" value="1"/>
</dbReference>
<feature type="region of interest" description="Disordered" evidence="9">
    <location>
        <begin position="54"/>
        <end position="81"/>
    </location>
</feature>
<evidence type="ECO:0000256" key="2">
    <source>
        <dbReference type="ARBA" id="ARBA00007249"/>
    </source>
</evidence>
<dbReference type="FunFam" id="3.40.50.300:FF:000204">
    <property type="entry name" value="Translation elongation factor Tu"/>
    <property type="match status" value="1"/>
</dbReference>
<gene>
    <name evidence="11" type="ORF">XAT740_LOCUS12606</name>
</gene>
<dbReference type="SUPFAM" id="SSF50465">
    <property type="entry name" value="EF-Tu/eEF-1alpha/eIF2-gamma C-terminal domain"/>
    <property type="match status" value="1"/>
</dbReference>
<dbReference type="CDD" id="cd04089">
    <property type="entry name" value="eRF3_II"/>
    <property type="match status" value="1"/>
</dbReference>
<dbReference type="Proteomes" id="UP000663828">
    <property type="component" value="Unassembled WGS sequence"/>
</dbReference>
<evidence type="ECO:0000256" key="1">
    <source>
        <dbReference type="ARBA" id="ARBA00004496"/>
    </source>
</evidence>
<dbReference type="PANTHER" id="PTHR23115">
    <property type="entry name" value="TRANSLATION FACTOR"/>
    <property type="match status" value="1"/>
</dbReference>
<keyword evidence="5" id="KW-0378">Hydrolase</keyword>
<dbReference type="CDD" id="cd01883">
    <property type="entry name" value="EF1_alpha"/>
    <property type="match status" value="1"/>
</dbReference>
<comment type="similarity">
    <text evidence="2">Belongs to the TRAFAC class translation factor GTPase superfamily. Classic translation factor GTPase family. EF-Tu/EF-1A subfamily.</text>
</comment>
<evidence type="ECO:0000256" key="3">
    <source>
        <dbReference type="ARBA" id="ARBA00022490"/>
    </source>
</evidence>
<keyword evidence="12" id="KW-1185">Reference proteome</keyword>
<comment type="caution">
    <text evidence="11">The sequence shown here is derived from an EMBL/GenBank/DDBJ whole genome shotgun (WGS) entry which is preliminary data.</text>
</comment>